<dbReference type="Proteomes" id="UP000006468">
    <property type="component" value="Chromosome"/>
</dbReference>
<dbReference type="RefSeq" id="WP_003621523.1">
    <property type="nucleotide sequence ID" value="NZ_CM000920.1"/>
</dbReference>
<reference evidence="1 2" key="1">
    <citation type="journal article" date="2010" name="J. Bacteriol.">
        <title>Genome sequence of a cellulose-producing bacterium, Gluconacetobacter hansenii ATCC 23769.</title>
        <authorList>
            <person name="Iyer P.R."/>
            <person name="Geib S.M."/>
            <person name="Catchmark J."/>
            <person name="Kao T.H."/>
            <person name="Tien M."/>
        </authorList>
    </citation>
    <scope>NUCLEOTIDE SEQUENCE [LARGE SCALE GENOMIC DNA]</scope>
    <source>
        <strain evidence="1 2">ATCC 23769</strain>
    </source>
</reference>
<organism evidence="1 2">
    <name type="scientific">Novacetimonas hansenii ATCC 23769</name>
    <dbReference type="NCBI Taxonomy" id="714995"/>
    <lineage>
        <taxon>Bacteria</taxon>
        <taxon>Pseudomonadati</taxon>
        <taxon>Pseudomonadota</taxon>
        <taxon>Alphaproteobacteria</taxon>
        <taxon>Acetobacterales</taxon>
        <taxon>Acetobacteraceae</taxon>
        <taxon>Novacetimonas</taxon>
    </lineage>
</organism>
<accession>D5QI72</accession>
<dbReference type="HOGENOM" id="CLU_2130172_0_0_5"/>
<evidence type="ECO:0000313" key="2">
    <source>
        <dbReference type="Proteomes" id="UP000006468"/>
    </source>
</evidence>
<dbReference type="AlphaFoldDB" id="D5QI72"/>
<name>D5QI72_NOVHA</name>
<proteinExistence type="predicted"/>
<gene>
    <name evidence="1" type="ORF">GXY_14265</name>
</gene>
<dbReference type="EMBL" id="ADTV01000056">
    <property type="protein sequence ID" value="EFG83238.1"/>
    <property type="molecule type" value="Genomic_DNA"/>
</dbReference>
<evidence type="ECO:0000313" key="1">
    <source>
        <dbReference type="EMBL" id="EFG83238.1"/>
    </source>
</evidence>
<protein>
    <submittedName>
        <fullName evidence="1">Uncharacterized protein</fullName>
    </submittedName>
</protein>
<sequence length="113" mass="12811">MSAWNDKRVCGQKFLDGLSSRYIDIDNYSHIVGPFVRNCPAPAHDTGREDRLITIMPACSSVFIASFMISTLSDFIPARSPWQLSERYPSFPHMLTKVLKTCALQKAFWLLAL</sequence>
<comment type="caution">
    <text evidence="1">The sequence shown here is derived from an EMBL/GenBank/DDBJ whole genome shotgun (WGS) entry which is preliminary data.</text>
</comment>